<name>A0AAD4S3Y7_9MAGN</name>
<comment type="caution">
    <text evidence="3">The sequence shown here is derived from an EMBL/GenBank/DDBJ whole genome shotgun (WGS) entry which is preliminary data.</text>
</comment>
<dbReference type="InterPro" id="IPR029962">
    <property type="entry name" value="TBL"/>
</dbReference>
<dbReference type="InterPro" id="IPR026057">
    <property type="entry name" value="TBL_C"/>
</dbReference>
<comment type="similarity">
    <text evidence="1">Belongs to the PC-esterase family. TBL subfamily.</text>
</comment>
<sequence length="164" mass="18979">INFFQEGNYLYPKMDINKAFKKALTTWRKWIDRNIDFDKTQVVFRGFSLTHFAGGKWNTGGGCNLETDPIPSNETYVKPSPIQWEILENTLRRMKTHVLYMNISKLTYYRADAHPSIYGKNYTAQERKIAIQDCSHWCLPGVPDTWNELLYATLLKAGKGSFGT</sequence>
<organism evidence="3 4">
    <name type="scientific">Papaver atlanticum</name>
    <dbReference type="NCBI Taxonomy" id="357466"/>
    <lineage>
        <taxon>Eukaryota</taxon>
        <taxon>Viridiplantae</taxon>
        <taxon>Streptophyta</taxon>
        <taxon>Embryophyta</taxon>
        <taxon>Tracheophyta</taxon>
        <taxon>Spermatophyta</taxon>
        <taxon>Magnoliopsida</taxon>
        <taxon>Ranunculales</taxon>
        <taxon>Papaveraceae</taxon>
        <taxon>Papaveroideae</taxon>
        <taxon>Papaver</taxon>
    </lineage>
</organism>
<feature type="domain" description="Trichome birefringence-like C-terminal" evidence="2">
    <location>
        <begin position="3"/>
        <end position="152"/>
    </location>
</feature>
<dbReference type="AlphaFoldDB" id="A0AAD4S3Y7"/>
<proteinExistence type="inferred from homology"/>
<evidence type="ECO:0000313" key="4">
    <source>
        <dbReference type="Proteomes" id="UP001202328"/>
    </source>
</evidence>
<dbReference type="GO" id="GO:0016413">
    <property type="term" value="F:O-acetyltransferase activity"/>
    <property type="evidence" value="ECO:0007669"/>
    <property type="project" value="InterPro"/>
</dbReference>
<evidence type="ECO:0000256" key="1">
    <source>
        <dbReference type="ARBA" id="ARBA00007727"/>
    </source>
</evidence>
<feature type="non-terminal residue" evidence="3">
    <location>
        <position position="1"/>
    </location>
</feature>
<dbReference type="PANTHER" id="PTHR32285:SF208">
    <property type="entry name" value="PROTEIN TRICHOME BIREFRINGENCE-LIKE 2"/>
    <property type="match status" value="1"/>
</dbReference>
<protein>
    <recommendedName>
        <fullName evidence="2">Trichome birefringence-like C-terminal domain-containing protein</fullName>
    </recommendedName>
</protein>
<dbReference type="GO" id="GO:0005794">
    <property type="term" value="C:Golgi apparatus"/>
    <property type="evidence" value="ECO:0007669"/>
    <property type="project" value="TreeGrafter"/>
</dbReference>
<dbReference type="PANTHER" id="PTHR32285">
    <property type="entry name" value="PROTEIN TRICHOME BIREFRINGENCE-LIKE 9-RELATED"/>
    <property type="match status" value="1"/>
</dbReference>
<dbReference type="Proteomes" id="UP001202328">
    <property type="component" value="Unassembled WGS sequence"/>
</dbReference>
<gene>
    <name evidence="3" type="ORF">MKW98_028920</name>
</gene>
<dbReference type="Pfam" id="PF13839">
    <property type="entry name" value="PC-Esterase"/>
    <property type="match status" value="1"/>
</dbReference>
<evidence type="ECO:0000259" key="2">
    <source>
        <dbReference type="Pfam" id="PF13839"/>
    </source>
</evidence>
<evidence type="ECO:0000313" key="3">
    <source>
        <dbReference type="EMBL" id="KAI3857656.1"/>
    </source>
</evidence>
<accession>A0AAD4S3Y7</accession>
<dbReference type="EMBL" id="JAJJMB010014829">
    <property type="protein sequence ID" value="KAI3857656.1"/>
    <property type="molecule type" value="Genomic_DNA"/>
</dbReference>
<keyword evidence="4" id="KW-1185">Reference proteome</keyword>
<reference evidence="3" key="1">
    <citation type="submission" date="2022-04" db="EMBL/GenBank/DDBJ databases">
        <title>A functionally conserved STORR gene fusion in Papaver species that diverged 16.8 million years ago.</title>
        <authorList>
            <person name="Catania T."/>
        </authorList>
    </citation>
    <scope>NUCLEOTIDE SEQUENCE</scope>
    <source>
        <strain evidence="3">S-188037</strain>
    </source>
</reference>